<comment type="caution">
    <text evidence="2">The sequence shown here is derived from an EMBL/GenBank/DDBJ whole genome shotgun (WGS) entry which is preliminary data.</text>
</comment>
<organism evidence="2 3">
    <name type="scientific">Pontibacter saemangeumensis</name>
    <dbReference type="NCBI Taxonomy" id="1084525"/>
    <lineage>
        <taxon>Bacteria</taxon>
        <taxon>Pseudomonadati</taxon>
        <taxon>Bacteroidota</taxon>
        <taxon>Cytophagia</taxon>
        <taxon>Cytophagales</taxon>
        <taxon>Hymenobacteraceae</taxon>
        <taxon>Pontibacter</taxon>
    </lineage>
</organism>
<keyword evidence="3" id="KW-1185">Reference proteome</keyword>
<dbReference type="EMBL" id="BAABHC010000006">
    <property type="protein sequence ID" value="GAA4430393.1"/>
    <property type="molecule type" value="Genomic_DNA"/>
</dbReference>
<dbReference type="Gene3D" id="3.40.630.30">
    <property type="match status" value="1"/>
</dbReference>
<dbReference type="InterPro" id="IPR031165">
    <property type="entry name" value="GNAT_YJDJ"/>
</dbReference>
<dbReference type="Pfam" id="PF14542">
    <property type="entry name" value="Acetyltransf_CG"/>
    <property type="match status" value="1"/>
</dbReference>
<protein>
    <recommendedName>
        <fullName evidence="1">N-acetyltransferase domain-containing protein</fullName>
    </recommendedName>
</protein>
<gene>
    <name evidence="2" type="ORF">GCM10023188_16970</name>
</gene>
<dbReference type="RefSeq" id="WP_345158295.1">
    <property type="nucleotide sequence ID" value="NZ_BAABHC010000006.1"/>
</dbReference>
<dbReference type="InterPro" id="IPR016181">
    <property type="entry name" value="Acyl_CoA_acyltransferase"/>
</dbReference>
<dbReference type="InterPro" id="IPR045057">
    <property type="entry name" value="Gcn5-rel_NAT"/>
</dbReference>
<reference evidence="3" key="1">
    <citation type="journal article" date="2019" name="Int. J. Syst. Evol. Microbiol.">
        <title>The Global Catalogue of Microorganisms (GCM) 10K type strain sequencing project: providing services to taxonomists for standard genome sequencing and annotation.</title>
        <authorList>
            <consortium name="The Broad Institute Genomics Platform"/>
            <consortium name="The Broad Institute Genome Sequencing Center for Infectious Disease"/>
            <person name="Wu L."/>
            <person name="Ma J."/>
        </authorList>
    </citation>
    <scope>NUCLEOTIDE SEQUENCE [LARGE SCALE GENOMIC DNA]</scope>
    <source>
        <strain evidence="3">JCM 17926</strain>
    </source>
</reference>
<name>A0ABP8LL63_9BACT</name>
<evidence type="ECO:0000313" key="2">
    <source>
        <dbReference type="EMBL" id="GAA4430393.1"/>
    </source>
</evidence>
<sequence length="92" mass="10511">MEINIVHEEKYQQFTVALGEEEAELAYALPAAGEINFTHTFVPENARGRGIANKLIREGLRYAEQNDFKVMATCPIVAAFLRQHTDYRKLLE</sequence>
<evidence type="ECO:0000313" key="3">
    <source>
        <dbReference type="Proteomes" id="UP001500552"/>
    </source>
</evidence>
<dbReference type="Proteomes" id="UP001500552">
    <property type="component" value="Unassembled WGS sequence"/>
</dbReference>
<dbReference type="PROSITE" id="PS51729">
    <property type="entry name" value="GNAT_YJDJ"/>
    <property type="match status" value="1"/>
</dbReference>
<evidence type="ECO:0000259" key="1">
    <source>
        <dbReference type="PROSITE" id="PS51729"/>
    </source>
</evidence>
<dbReference type="PANTHER" id="PTHR31435:SF9">
    <property type="entry name" value="PROTEIN NATD1"/>
    <property type="match status" value="1"/>
</dbReference>
<dbReference type="PANTHER" id="PTHR31435">
    <property type="entry name" value="PROTEIN NATD1"/>
    <property type="match status" value="1"/>
</dbReference>
<feature type="domain" description="N-acetyltransferase" evidence="1">
    <location>
        <begin position="6"/>
        <end position="92"/>
    </location>
</feature>
<dbReference type="SUPFAM" id="SSF55729">
    <property type="entry name" value="Acyl-CoA N-acyltransferases (Nat)"/>
    <property type="match status" value="1"/>
</dbReference>
<proteinExistence type="predicted"/>
<accession>A0ABP8LL63</accession>